<name>A0ABY5DM47_9ACTN</name>
<dbReference type="EMBL" id="CP098502">
    <property type="protein sequence ID" value="UTI62614.1"/>
    <property type="molecule type" value="Genomic_DNA"/>
</dbReference>
<reference evidence="1 2" key="1">
    <citation type="submission" date="2022-06" db="EMBL/GenBank/DDBJ databases">
        <title>Paraconexibacter antarcticus.</title>
        <authorList>
            <person name="Kim C.S."/>
        </authorList>
    </citation>
    <scope>NUCLEOTIDE SEQUENCE [LARGE SCALE GENOMIC DNA]</scope>
    <source>
        <strain evidence="1 2">02-257</strain>
    </source>
</reference>
<dbReference type="InterPro" id="IPR029063">
    <property type="entry name" value="SAM-dependent_MTases_sf"/>
</dbReference>
<dbReference type="SUPFAM" id="SSF53335">
    <property type="entry name" value="S-adenosyl-L-methionine-dependent methyltransferases"/>
    <property type="match status" value="1"/>
</dbReference>
<dbReference type="CDD" id="cd02440">
    <property type="entry name" value="AdoMet_MTases"/>
    <property type="match status" value="1"/>
</dbReference>
<keyword evidence="2" id="KW-1185">Reference proteome</keyword>
<dbReference type="Pfam" id="PF13489">
    <property type="entry name" value="Methyltransf_23"/>
    <property type="match status" value="1"/>
</dbReference>
<gene>
    <name evidence="1" type="ORF">NBH00_14735</name>
</gene>
<evidence type="ECO:0000313" key="2">
    <source>
        <dbReference type="Proteomes" id="UP001056035"/>
    </source>
</evidence>
<accession>A0ABY5DM47</accession>
<dbReference type="RefSeq" id="WP_254569351.1">
    <property type="nucleotide sequence ID" value="NZ_CP098502.1"/>
</dbReference>
<dbReference type="Gene3D" id="3.40.50.150">
    <property type="entry name" value="Vaccinia Virus protein VP39"/>
    <property type="match status" value="1"/>
</dbReference>
<sequence>MSPTIERDIPADELDDVRSGRLPARYDHRLQDVFLEQVDRRMRPGVRILDIGSGRAPTIPPHDRPAACRYVGTDIDADELAAAPPGSYDLELAADATRPLPVDERFDLILSWQVLEHVESMADTLNAFRGALDEGGTLIAQLSGSRAAFALLARALPHRLRVLAMTRLLGHVEEEKFPTRYDACTDKDLRGLLVGWSEVEIIPFYRGGSYFLFSDPVLKAYLAYENRVAARDLRGLATHYLVVATR</sequence>
<keyword evidence="1" id="KW-0808">Transferase</keyword>
<keyword evidence="1" id="KW-0489">Methyltransferase</keyword>
<dbReference type="GO" id="GO:0032259">
    <property type="term" value="P:methylation"/>
    <property type="evidence" value="ECO:0007669"/>
    <property type="project" value="UniProtKB-KW"/>
</dbReference>
<dbReference type="Proteomes" id="UP001056035">
    <property type="component" value="Chromosome"/>
</dbReference>
<proteinExistence type="predicted"/>
<organism evidence="1 2">
    <name type="scientific">Paraconexibacter antarcticus</name>
    <dbReference type="NCBI Taxonomy" id="2949664"/>
    <lineage>
        <taxon>Bacteria</taxon>
        <taxon>Bacillati</taxon>
        <taxon>Actinomycetota</taxon>
        <taxon>Thermoleophilia</taxon>
        <taxon>Solirubrobacterales</taxon>
        <taxon>Paraconexibacteraceae</taxon>
        <taxon>Paraconexibacter</taxon>
    </lineage>
</organism>
<dbReference type="GO" id="GO:0008168">
    <property type="term" value="F:methyltransferase activity"/>
    <property type="evidence" value="ECO:0007669"/>
    <property type="project" value="UniProtKB-KW"/>
</dbReference>
<protein>
    <submittedName>
        <fullName evidence="1">Class I SAM-dependent methyltransferase</fullName>
    </submittedName>
</protein>
<evidence type="ECO:0000313" key="1">
    <source>
        <dbReference type="EMBL" id="UTI62614.1"/>
    </source>
</evidence>